<evidence type="ECO:0000313" key="4">
    <source>
        <dbReference type="EMBL" id="MCL1138772.1"/>
    </source>
</evidence>
<gene>
    <name evidence="4" type="ORF">L2740_09470</name>
</gene>
<feature type="transmembrane region" description="Helical" evidence="1">
    <location>
        <begin position="12"/>
        <end position="41"/>
    </location>
</feature>
<dbReference type="Pfam" id="PF07290">
    <property type="entry name" value="YqiJ_OB"/>
    <property type="match status" value="1"/>
</dbReference>
<protein>
    <submittedName>
        <fullName evidence="4">YqiJ family protein</fullName>
    </submittedName>
</protein>
<dbReference type="Pfam" id="PF21001">
    <property type="entry name" value="YqiJ_N"/>
    <property type="match status" value="1"/>
</dbReference>
<feature type="domain" description="Inner membrane protein YqiJ N-terminal" evidence="3">
    <location>
        <begin position="10"/>
        <end position="129"/>
    </location>
</feature>
<evidence type="ECO:0000256" key="1">
    <source>
        <dbReference type="SAM" id="Phobius"/>
    </source>
</evidence>
<keyword evidence="1" id="KW-0472">Membrane</keyword>
<keyword evidence="5" id="KW-1185">Reference proteome</keyword>
<evidence type="ECO:0000259" key="2">
    <source>
        <dbReference type="Pfam" id="PF07290"/>
    </source>
</evidence>
<dbReference type="InterPro" id="IPR010840">
    <property type="entry name" value="YqiJ_OB"/>
</dbReference>
<dbReference type="AlphaFoldDB" id="A0A9X1ZF62"/>
<sequence>MVAFMLSQENLPYAISLSLVLLFGLLESLSLVVGASLVSLLQSPEQNESSPFNPELKQASYTQAHINPSRPLLRFASWLCIHRLPVLIWFSLALSSFAIAGFVVNLVSLGLLMDLQPQYISLPVALLAMILSCHFFGKLIADRLSTTISNVVSIEDLNGCIAKIGFARAQQGFPGAAIVVDKHRQEHQVFVEPITAGTEFLEGTSVVLVNRRGRVWQALPIEADCLAKVS</sequence>
<feature type="domain" description="Inner membrane protein YqiJ OB-fold" evidence="2">
    <location>
        <begin position="157"/>
        <end position="218"/>
    </location>
</feature>
<name>A0A9X1ZF62_9GAMM</name>
<dbReference type="Proteomes" id="UP001139293">
    <property type="component" value="Unassembled WGS sequence"/>
</dbReference>
<dbReference type="RefSeq" id="WP_248949880.1">
    <property type="nucleotide sequence ID" value="NZ_JAKILB010000005.1"/>
</dbReference>
<proteinExistence type="predicted"/>
<evidence type="ECO:0000259" key="3">
    <source>
        <dbReference type="Pfam" id="PF21001"/>
    </source>
</evidence>
<feature type="transmembrane region" description="Helical" evidence="1">
    <location>
        <begin position="86"/>
        <end position="113"/>
    </location>
</feature>
<dbReference type="EMBL" id="JAKILB010000005">
    <property type="protein sequence ID" value="MCL1138772.1"/>
    <property type="molecule type" value="Genomic_DNA"/>
</dbReference>
<accession>A0A9X1ZF62</accession>
<feature type="transmembrane region" description="Helical" evidence="1">
    <location>
        <begin position="119"/>
        <end position="137"/>
    </location>
</feature>
<organism evidence="4 5">
    <name type="scientific">Shewanella pneumatophori</name>
    <dbReference type="NCBI Taxonomy" id="314092"/>
    <lineage>
        <taxon>Bacteria</taxon>
        <taxon>Pseudomonadati</taxon>
        <taxon>Pseudomonadota</taxon>
        <taxon>Gammaproteobacteria</taxon>
        <taxon>Alteromonadales</taxon>
        <taxon>Shewanellaceae</taxon>
        <taxon>Shewanella</taxon>
    </lineage>
</organism>
<keyword evidence="1" id="KW-1133">Transmembrane helix</keyword>
<reference evidence="4" key="1">
    <citation type="submission" date="2022-01" db="EMBL/GenBank/DDBJ databases">
        <title>Whole genome-based taxonomy of the Shewanellaceae.</title>
        <authorList>
            <person name="Martin-Rodriguez A.J."/>
        </authorList>
    </citation>
    <scope>NUCLEOTIDE SEQUENCE</scope>
    <source>
        <strain evidence="4">KCTC 23973</strain>
    </source>
</reference>
<keyword evidence="1" id="KW-0812">Transmembrane</keyword>
<comment type="caution">
    <text evidence="4">The sequence shown here is derived from an EMBL/GenBank/DDBJ whole genome shotgun (WGS) entry which is preliminary data.</text>
</comment>
<evidence type="ECO:0000313" key="5">
    <source>
        <dbReference type="Proteomes" id="UP001139293"/>
    </source>
</evidence>
<dbReference type="InterPro" id="IPR048376">
    <property type="entry name" value="YqiJ_N"/>
</dbReference>